<feature type="domain" description="Tyrosine-protein phosphatase" evidence="4">
    <location>
        <begin position="504"/>
        <end position="653"/>
    </location>
</feature>
<dbReference type="SUPFAM" id="SSF52799">
    <property type="entry name" value="(Phosphotyrosine protein) phosphatases II"/>
    <property type="match status" value="2"/>
</dbReference>
<dbReference type="InterPro" id="IPR047949">
    <property type="entry name" value="PPS1_DSP"/>
</dbReference>
<gene>
    <name evidence="6" type="ORF">AJ79_03226</name>
</gene>
<keyword evidence="2" id="KW-0904">Protein phosphatase</keyword>
<proteinExistence type="predicted"/>
<dbReference type="STRING" id="1447875.A0A2B7XYW3"/>
<evidence type="ECO:0000259" key="5">
    <source>
        <dbReference type="PROSITE" id="PS50056"/>
    </source>
</evidence>
<dbReference type="GO" id="GO:0008138">
    <property type="term" value="F:protein tyrosine/serine/threonine phosphatase activity"/>
    <property type="evidence" value="ECO:0007669"/>
    <property type="project" value="InterPro"/>
</dbReference>
<dbReference type="PANTHER" id="PTHR47550">
    <property type="entry name" value="DUAL SPECIFICITY PROTEIN PHOSPHATASE PPS1"/>
    <property type="match status" value="1"/>
</dbReference>
<organism evidence="6 7">
    <name type="scientific">Helicocarpus griseus UAMH5409</name>
    <dbReference type="NCBI Taxonomy" id="1447875"/>
    <lineage>
        <taxon>Eukaryota</taxon>
        <taxon>Fungi</taxon>
        <taxon>Dikarya</taxon>
        <taxon>Ascomycota</taxon>
        <taxon>Pezizomycotina</taxon>
        <taxon>Eurotiomycetes</taxon>
        <taxon>Eurotiomycetidae</taxon>
        <taxon>Onygenales</taxon>
        <taxon>Ajellomycetaceae</taxon>
        <taxon>Helicocarpus</taxon>
    </lineage>
</organism>
<evidence type="ECO:0000256" key="1">
    <source>
        <dbReference type="ARBA" id="ARBA00022801"/>
    </source>
</evidence>
<dbReference type="OrthoDB" id="273181at2759"/>
<evidence type="ECO:0000259" key="4">
    <source>
        <dbReference type="PROSITE" id="PS50054"/>
    </source>
</evidence>
<keyword evidence="1" id="KW-0378">Hydrolase</keyword>
<dbReference type="EMBL" id="PDNB01000038">
    <property type="protein sequence ID" value="PGH14109.1"/>
    <property type="molecule type" value="Genomic_DNA"/>
</dbReference>
<dbReference type="InterPro" id="IPR016130">
    <property type="entry name" value="Tyr_Pase_AS"/>
</dbReference>
<dbReference type="InterPro" id="IPR053239">
    <property type="entry name" value="Dual_spec_PTase"/>
</dbReference>
<sequence length="683" mass="76642">MATVVVQQHPVRHSSSPPPAISSSFSLSADSTPSQPPVPNKHIPVCPTGPAPPSSKIPATPPASPTLRHAAPLHGRPVLFPPDDFPIVCDDPPIYSVDADTLASAMEERASRPLPDPKHVFPWLHGLHPENHIQLGFFVSRRRSLRRVPRCLRFTAIVKVGGNLSKSRIKGAIAPQEILSKSGTSFLEADPPEGFSVRNFQIQTAKLAPLSDIVVYGEDDVDQKEVLQVANGIANAQKEWRKNFDPGQDVSLFNTFVLESTFREIEDKHPELIAVNCQGQLTGRVVDFFHWERLEMCHMAEASEITTNVWQGPTPDVNEHPLEDLGFDVFIETHDVASIPNLRYLSKISAQLEDGPQRLEFPSSGSVLASWNQVEVYDLIDTCRWIYHIANPEEPEQPTDADGDIPMVSLTSKPRKVFIHCGDGYTESSLLAIAYFMFAEGVPVHEAWLRLHCEKKRNFFAYPSDVAFLTSIQSRLLLESPAARGRSIPKTPEPSWLSRMDGSLPSRILPYMYLGNLNHANNPELLRALGIRRVLSIGEPVSWPPSEFEKWGLDSVMMVNEVQDNGIDPLTQEFDRCLKFIEKGKKDGTATLVHCRVGVSRSATICIAEVMACKGLSFPRAYCFVRARRLNVIIQPHLRFVYELLKWDELQQQKRNEPIHRDLEWPTIAREIALMNKPYSKQQ</sequence>
<dbReference type="GO" id="GO:0033260">
    <property type="term" value="P:nuclear DNA replication"/>
    <property type="evidence" value="ECO:0007669"/>
    <property type="project" value="InterPro"/>
</dbReference>
<evidence type="ECO:0000313" key="6">
    <source>
        <dbReference type="EMBL" id="PGH14109.1"/>
    </source>
</evidence>
<dbReference type="PROSITE" id="PS00383">
    <property type="entry name" value="TYR_PHOSPHATASE_1"/>
    <property type="match status" value="1"/>
</dbReference>
<dbReference type="SMART" id="SM00195">
    <property type="entry name" value="DSPc"/>
    <property type="match status" value="1"/>
</dbReference>
<dbReference type="Gene3D" id="3.90.190.10">
    <property type="entry name" value="Protein tyrosine phosphatase superfamily"/>
    <property type="match status" value="2"/>
</dbReference>
<feature type="region of interest" description="Disordered" evidence="3">
    <location>
        <begin position="1"/>
        <end position="67"/>
    </location>
</feature>
<keyword evidence="7" id="KW-1185">Reference proteome</keyword>
<dbReference type="InterPro" id="IPR020422">
    <property type="entry name" value="TYR_PHOSPHATASE_DUAL_dom"/>
</dbReference>
<dbReference type="Proteomes" id="UP000223968">
    <property type="component" value="Unassembled WGS sequence"/>
</dbReference>
<dbReference type="PANTHER" id="PTHR47550:SF1">
    <property type="entry name" value="DUAL SPECIFICITY PROTEIN PHOSPHATASE PPS1"/>
    <property type="match status" value="1"/>
</dbReference>
<accession>A0A2B7XYW3</accession>
<dbReference type="FunFam" id="3.90.190.10:FF:000110">
    <property type="entry name" value="PPS1p Protein phosphatase"/>
    <property type="match status" value="1"/>
</dbReference>
<dbReference type="InterPro" id="IPR000340">
    <property type="entry name" value="Dual-sp_phosphatase_cat-dom"/>
</dbReference>
<dbReference type="GO" id="GO:0005634">
    <property type="term" value="C:nucleus"/>
    <property type="evidence" value="ECO:0007669"/>
    <property type="project" value="GOC"/>
</dbReference>
<dbReference type="CDD" id="cd14516">
    <property type="entry name" value="DSP_fungal_PPS1"/>
    <property type="match status" value="1"/>
</dbReference>
<feature type="domain" description="Tyrosine specific protein phosphatases" evidence="5">
    <location>
        <begin position="572"/>
        <end position="640"/>
    </location>
</feature>
<comment type="caution">
    <text evidence="6">The sequence shown here is derived from an EMBL/GenBank/DDBJ whole genome shotgun (WGS) entry which is preliminary data.</text>
</comment>
<feature type="compositionally biased region" description="Low complexity" evidence="3">
    <location>
        <begin position="21"/>
        <end position="33"/>
    </location>
</feature>
<dbReference type="InterPro" id="IPR000387">
    <property type="entry name" value="Tyr_Pase_dom"/>
</dbReference>
<dbReference type="PROSITE" id="PS50054">
    <property type="entry name" value="TYR_PHOSPHATASE_DUAL"/>
    <property type="match status" value="1"/>
</dbReference>
<dbReference type="Pfam" id="PF00782">
    <property type="entry name" value="DSPc"/>
    <property type="match status" value="1"/>
</dbReference>
<evidence type="ECO:0000313" key="7">
    <source>
        <dbReference type="Proteomes" id="UP000223968"/>
    </source>
</evidence>
<evidence type="ECO:0000256" key="3">
    <source>
        <dbReference type="SAM" id="MobiDB-lite"/>
    </source>
</evidence>
<name>A0A2B7XYW3_9EURO</name>
<reference evidence="6 7" key="1">
    <citation type="submission" date="2017-10" db="EMBL/GenBank/DDBJ databases">
        <title>Comparative genomics in systemic dimorphic fungi from Ajellomycetaceae.</title>
        <authorList>
            <person name="Munoz J.F."/>
            <person name="Mcewen J.G."/>
            <person name="Clay O.K."/>
            <person name="Cuomo C.A."/>
        </authorList>
    </citation>
    <scope>NUCLEOTIDE SEQUENCE [LARGE SCALE GENOMIC DNA]</scope>
    <source>
        <strain evidence="6 7">UAMH5409</strain>
    </source>
</reference>
<feature type="compositionally biased region" description="Pro residues" evidence="3">
    <location>
        <begin position="47"/>
        <end position="64"/>
    </location>
</feature>
<protein>
    <submittedName>
        <fullName evidence="6">Uncharacterized protein</fullName>
    </submittedName>
</protein>
<dbReference type="InterPro" id="IPR029021">
    <property type="entry name" value="Prot-tyrosine_phosphatase-like"/>
</dbReference>
<evidence type="ECO:0000256" key="2">
    <source>
        <dbReference type="ARBA" id="ARBA00022912"/>
    </source>
</evidence>
<dbReference type="AlphaFoldDB" id="A0A2B7XYW3"/>
<dbReference type="PROSITE" id="PS50056">
    <property type="entry name" value="TYR_PHOSPHATASE_2"/>
    <property type="match status" value="1"/>
</dbReference>